<comment type="caution">
    <text evidence="8">The sequence shown here is derived from an EMBL/GenBank/DDBJ whole genome shotgun (WGS) entry which is preliminary data.</text>
</comment>
<dbReference type="FunFam" id="1.10.600.10:FF:000001">
    <property type="entry name" value="Geranylgeranyl diphosphate synthase"/>
    <property type="match status" value="1"/>
</dbReference>
<keyword evidence="9" id="KW-1185">Reference proteome</keyword>
<dbReference type="GO" id="GO:0005737">
    <property type="term" value="C:cytoplasm"/>
    <property type="evidence" value="ECO:0007669"/>
    <property type="project" value="UniProtKB-ARBA"/>
</dbReference>
<reference evidence="8 9" key="1">
    <citation type="submission" date="2019-07" db="EMBL/GenBank/DDBJ databases">
        <title>Genomic Encyclopedia of Archaeal and Bacterial Type Strains, Phase II (KMG-II): from individual species to whole genera.</title>
        <authorList>
            <person name="Goeker M."/>
        </authorList>
    </citation>
    <scope>NUCLEOTIDE SEQUENCE [LARGE SCALE GENOMIC DNA]</scope>
    <source>
        <strain evidence="8 9">ATCC BAA-1139</strain>
    </source>
</reference>
<dbReference type="GO" id="GO:0046872">
    <property type="term" value="F:metal ion binding"/>
    <property type="evidence" value="ECO:0007669"/>
    <property type="project" value="UniProtKB-KW"/>
</dbReference>
<dbReference type="CDD" id="cd00685">
    <property type="entry name" value="Trans_IPPS_HT"/>
    <property type="match status" value="1"/>
</dbReference>
<gene>
    <name evidence="8" type="ORF">JN12_01452</name>
</gene>
<dbReference type="InterPro" id="IPR033749">
    <property type="entry name" value="Polyprenyl_synt_CS"/>
</dbReference>
<dbReference type="InterPro" id="IPR053378">
    <property type="entry name" value="Prenyl_diphosphate_synthase"/>
</dbReference>
<dbReference type="NCBIfam" id="NF045485">
    <property type="entry name" value="FPPsyn"/>
    <property type="match status" value="1"/>
</dbReference>
<evidence type="ECO:0000313" key="9">
    <source>
        <dbReference type="Proteomes" id="UP000319449"/>
    </source>
</evidence>
<evidence type="ECO:0000256" key="5">
    <source>
        <dbReference type="ARBA" id="ARBA00022842"/>
    </source>
</evidence>
<dbReference type="OrthoDB" id="9805316at2"/>
<dbReference type="SUPFAM" id="SSF48576">
    <property type="entry name" value="Terpenoid synthases"/>
    <property type="match status" value="1"/>
</dbReference>
<dbReference type="PANTHER" id="PTHR43281">
    <property type="entry name" value="FARNESYL DIPHOSPHATE SYNTHASE"/>
    <property type="match status" value="1"/>
</dbReference>
<name>A0A562VPA5_9BACT</name>
<evidence type="ECO:0000256" key="2">
    <source>
        <dbReference type="ARBA" id="ARBA00006706"/>
    </source>
</evidence>
<keyword evidence="6" id="KW-0414">Isoprene biosynthesis</keyword>
<keyword evidence="5" id="KW-0460">Magnesium</keyword>
<dbReference type="Gene3D" id="1.10.600.10">
    <property type="entry name" value="Farnesyl Diphosphate Synthase"/>
    <property type="match status" value="1"/>
</dbReference>
<dbReference type="SFLD" id="SFLDS00005">
    <property type="entry name" value="Isoprenoid_Synthase_Type_I"/>
    <property type="match status" value="1"/>
</dbReference>
<evidence type="ECO:0000313" key="8">
    <source>
        <dbReference type="EMBL" id="TWJ19652.1"/>
    </source>
</evidence>
<dbReference type="PANTHER" id="PTHR43281:SF1">
    <property type="entry name" value="FARNESYL DIPHOSPHATE SYNTHASE"/>
    <property type="match status" value="1"/>
</dbReference>
<accession>A0A562VPA5</accession>
<evidence type="ECO:0000256" key="6">
    <source>
        <dbReference type="ARBA" id="ARBA00023229"/>
    </source>
</evidence>
<evidence type="ECO:0000256" key="4">
    <source>
        <dbReference type="ARBA" id="ARBA00022723"/>
    </source>
</evidence>
<sequence length="297" mass="31673">MDLKLYLKEQCQLVDKALDSYLPKEDDLPFSLHKAMRYSVFAGGKRVRPILMLAACEAVGGEISQAMPAACAMEMIHTYSLIHDDLPAMDDDDFRRGNPTNHKVFGEAIAILAGDALLTQAFILLSAPELPGFVSPERLLAVTREIATCAGSFGMVGGQVVDMESEGKADIDLPTVQYIHTHKTGALIKASVKAGAILGNADSSQLAAITRYGEAAGLAFQIADDILDIEGTTEEIGKDAGSDQARGKATYPAVVGLADAKRRAVELMEIALAALDPLGAKAEPLREIAKYIVSRKS</sequence>
<dbReference type="GO" id="GO:0004659">
    <property type="term" value="F:prenyltransferase activity"/>
    <property type="evidence" value="ECO:0007669"/>
    <property type="project" value="InterPro"/>
</dbReference>
<dbReference type="InterPro" id="IPR000092">
    <property type="entry name" value="Polyprenyl_synt"/>
</dbReference>
<comment type="similarity">
    <text evidence="2 7">Belongs to the FPP/GGPP synthase family.</text>
</comment>
<evidence type="ECO:0000256" key="7">
    <source>
        <dbReference type="RuleBase" id="RU004466"/>
    </source>
</evidence>
<dbReference type="Pfam" id="PF00348">
    <property type="entry name" value="polyprenyl_synt"/>
    <property type="match status" value="1"/>
</dbReference>
<dbReference type="EMBL" id="VLLN01000007">
    <property type="protein sequence ID" value="TWJ19652.1"/>
    <property type="molecule type" value="Genomic_DNA"/>
</dbReference>
<dbReference type="RefSeq" id="WP_145020464.1">
    <property type="nucleotide sequence ID" value="NZ_VLLN01000007.1"/>
</dbReference>
<proteinExistence type="inferred from homology"/>
<organism evidence="8 9">
    <name type="scientific">Geobacter argillaceus</name>
    <dbReference type="NCBI Taxonomy" id="345631"/>
    <lineage>
        <taxon>Bacteria</taxon>
        <taxon>Pseudomonadati</taxon>
        <taxon>Thermodesulfobacteriota</taxon>
        <taxon>Desulfuromonadia</taxon>
        <taxon>Geobacterales</taxon>
        <taxon>Geobacteraceae</taxon>
        <taxon>Geobacter</taxon>
    </lineage>
</organism>
<dbReference type="GO" id="GO:0016114">
    <property type="term" value="P:terpenoid biosynthetic process"/>
    <property type="evidence" value="ECO:0007669"/>
    <property type="project" value="UniProtKB-ARBA"/>
</dbReference>
<evidence type="ECO:0000256" key="1">
    <source>
        <dbReference type="ARBA" id="ARBA00001946"/>
    </source>
</evidence>
<dbReference type="Proteomes" id="UP000319449">
    <property type="component" value="Unassembled WGS sequence"/>
</dbReference>
<keyword evidence="3 7" id="KW-0808">Transferase</keyword>
<dbReference type="AlphaFoldDB" id="A0A562VPA5"/>
<keyword evidence="4" id="KW-0479">Metal-binding</keyword>
<comment type="cofactor">
    <cofactor evidence="1">
        <name>Mg(2+)</name>
        <dbReference type="ChEBI" id="CHEBI:18420"/>
    </cofactor>
</comment>
<protein>
    <submittedName>
        <fullName evidence="8">Farnesyl-diphosphate synthase</fullName>
    </submittedName>
</protein>
<dbReference type="PROSITE" id="PS00723">
    <property type="entry name" value="POLYPRENYL_SYNTHASE_1"/>
    <property type="match status" value="1"/>
</dbReference>
<dbReference type="SFLD" id="SFLDG01017">
    <property type="entry name" value="Polyprenyl_Transferase_Like"/>
    <property type="match status" value="1"/>
</dbReference>
<dbReference type="InterPro" id="IPR008949">
    <property type="entry name" value="Isoprenoid_synthase_dom_sf"/>
</dbReference>
<evidence type="ECO:0000256" key="3">
    <source>
        <dbReference type="ARBA" id="ARBA00022679"/>
    </source>
</evidence>